<dbReference type="EMBL" id="BK015820">
    <property type="protein sequence ID" value="DAE26533.1"/>
    <property type="molecule type" value="Genomic_DNA"/>
</dbReference>
<name>A0A8S5R6B9_9CAUD</name>
<proteinExistence type="predicted"/>
<evidence type="ECO:0008006" key="2">
    <source>
        <dbReference type="Google" id="ProtNLM"/>
    </source>
</evidence>
<organism evidence="1">
    <name type="scientific">Myoviridae sp. ctaOv25</name>
    <dbReference type="NCBI Taxonomy" id="2827290"/>
    <lineage>
        <taxon>Viruses</taxon>
        <taxon>Duplodnaviria</taxon>
        <taxon>Heunggongvirae</taxon>
        <taxon>Uroviricota</taxon>
        <taxon>Caudoviricetes</taxon>
    </lineage>
</organism>
<sequence>MYTLLMADGTEVKLYQNETSGVVNVNGDFVKSVTLTVVDSTLDEIKGIFDDTNKTSSFTVYPESKDYDAKFSGYEIMKSISLDTELTRTYGSDVFIVTMAQSSDVKEVIKQFEKRLSVAETNAESASTVATSATENVAEVKTAVDALTPKDPSEMTVDELKEYKILQSKNMLADYLASHPIQSECHGTNAFYSVTSEKQQYLMSMISISEAAEASGASYTPSWNEAGKACTYDWTVDQLKQLALEMATYVRPLVSKQQEIETKINSLTSAQEIMDYKISYE</sequence>
<reference evidence="1" key="1">
    <citation type="journal article" date="2021" name="Proc. Natl. Acad. Sci. U.S.A.">
        <title>A Catalog of Tens of Thousands of Viruses from Human Metagenomes Reveals Hidden Associations with Chronic Diseases.</title>
        <authorList>
            <person name="Tisza M.J."/>
            <person name="Buck C.B."/>
        </authorList>
    </citation>
    <scope>NUCLEOTIDE SEQUENCE</scope>
    <source>
        <strain evidence="1">CtaOv25</strain>
    </source>
</reference>
<evidence type="ECO:0000313" key="1">
    <source>
        <dbReference type="EMBL" id="DAE26533.1"/>
    </source>
</evidence>
<accession>A0A8S5R6B9</accession>
<protein>
    <recommendedName>
        <fullName evidence="2">DUF4376 domain-containing protein</fullName>
    </recommendedName>
</protein>